<dbReference type="Pfam" id="PF08811">
    <property type="entry name" value="DUF1800"/>
    <property type="match status" value="1"/>
</dbReference>
<comment type="caution">
    <text evidence="1">The sequence shown here is derived from an EMBL/GenBank/DDBJ whole genome shotgun (WGS) entry which is preliminary data.</text>
</comment>
<organism evidence="1 2">
    <name type="scientific">Allorhodopirellula heiligendammensis</name>
    <dbReference type="NCBI Taxonomy" id="2714739"/>
    <lineage>
        <taxon>Bacteria</taxon>
        <taxon>Pseudomonadati</taxon>
        <taxon>Planctomycetota</taxon>
        <taxon>Planctomycetia</taxon>
        <taxon>Pirellulales</taxon>
        <taxon>Pirellulaceae</taxon>
        <taxon>Allorhodopirellula</taxon>
    </lineage>
</organism>
<keyword evidence="2" id="KW-1185">Reference proteome</keyword>
<protein>
    <recommendedName>
        <fullName evidence="3">DUF1800 domain-containing protein</fullName>
    </recommendedName>
</protein>
<name>A0A5C6BZE5_9BACT</name>
<dbReference type="EMBL" id="SJPU01000002">
    <property type="protein sequence ID" value="TWU15989.1"/>
    <property type="molecule type" value="Genomic_DNA"/>
</dbReference>
<evidence type="ECO:0000313" key="1">
    <source>
        <dbReference type="EMBL" id="TWU15989.1"/>
    </source>
</evidence>
<dbReference type="AlphaFoldDB" id="A0A5C6BZE5"/>
<dbReference type="OrthoDB" id="9772295at2"/>
<dbReference type="InterPro" id="IPR014917">
    <property type="entry name" value="DUF1800"/>
</dbReference>
<reference evidence="1 2" key="1">
    <citation type="journal article" date="2020" name="Antonie Van Leeuwenhoek">
        <title>Rhodopirellula heiligendammensis sp. nov., Rhodopirellula pilleata sp. nov., and Rhodopirellula solitaria sp. nov. isolated from natural or artificial marine surfaces in Northern Germany and California, USA, and emended description of the genus Rhodopirellula.</title>
        <authorList>
            <person name="Kallscheuer N."/>
            <person name="Wiegand S."/>
            <person name="Jogler M."/>
            <person name="Boedeker C."/>
            <person name="Peeters S.H."/>
            <person name="Rast P."/>
            <person name="Heuer A."/>
            <person name="Jetten M.S.M."/>
            <person name="Rohde M."/>
            <person name="Jogler C."/>
        </authorList>
    </citation>
    <scope>NUCLEOTIDE SEQUENCE [LARGE SCALE GENOMIC DNA]</scope>
    <source>
        <strain evidence="1 2">Poly21</strain>
    </source>
</reference>
<evidence type="ECO:0000313" key="2">
    <source>
        <dbReference type="Proteomes" id="UP000319908"/>
    </source>
</evidence>
<gene>
    <name evidence="1" type="ORF">Poly21_31930</name>
</gene>
<accession>A0A5C6BZE5</accession>
<proteinExistence type="predicted"/>
<evidence type="ECO:0008006" key="3">
    <source>
        <dbReference type="Google" id="ProtNLM"/>
    </source>
</evidence>
<sequence length="455" mass="50725">MIGMQSIDPAWAWQPFIPTPQLPWDRSSVAHLYRRAGFGADLMSTDAAVEQEPAEVVSELISGSPDPTDFRSTADALAQATLAGGDPANLSAAWVYRLLYTPNQLLEKTTLLWHGHFATGAEKVNDARMMWNQNQLLRDHALGDFGAMTMKISQDPAMLIYLDSAINRKAHPNENFARELMELFCLGEGNYNEMDVQELARCFTGWEIKNKKFRKNRYQHDSGEKTVLGQNGNFDGEDGVRIVLEQPAAPQFIARKLVRFFVSDELNPSDAMLQPLADLLREHDWQVAPVVKRILASNLFYSSVSVGHKIKSPVELVMGMLRSFKGTTNAQLVAKGLRNIGQGLFYPPNVKGWDGGRAWINSSTLLGRANLIADILESDATRFEGKSLSNYLRGQDVRTTDQAIDHFEQCLLAVRLDDAAKAQLRKTAASHQGDEERRMRSLLHAVTSLPICQLA</sequence>
<dbReference type="Proteomes" id="UP000319908">
    <property type="component" value="Unassembled WGS sequence"/>
</dbReference>